<sequence>MKRERLRWYFSFRSPYSYFAFLDLVEKYPRVADALEWIPYWEPDEWTTRLLAESGATFTYTPMSRDKHFYILQDVRRIGRQRGLTLTWPVDARPCWEVAHLAYLAAEEQGLGRLFAAQVYQARWRDGRDIHDPATIRDIGVRIGADVGALVDAVHDVTLRRRGAEALARGSRDGVFGVPLFVQGREKYWGVERLAAFVDACDAGTAGGADAAPDGAAVPTGTAPYVLAGDGGHAGGCG</sequence>
<dbReference type="Gene3D" id="3.40.30.10">
    <property type="entry name" value="Glutaredoxin"/>
    <property type="match status" value="1"/>
</dbReference>
<proteinExistence type="inferred from homology"/>
<dbReference type="EC" id="5.99.1.4" evidence="1"/>
<dbReference type="InterPro" id="IPR014440">
    <property type="entry name" value="HCCAis_GSTk"/>
</dbReference>
<dbReference type="Pfam" id="PF01323">
    <property type="entry name" value="DSBA"/>
    <property type="match status" value="1"/>
</dbReference>
<dbReference type="PANTHER" id="PTHR42943">
    <property type="entry name" value="GLUTATHIONE S-TRANSFERASE KAPPA"/>
    <property type="match status" value="1"/>
</dbReference>
<dbReference type="RefSeq" id="WP_167925561.1">
    <property type="nucleotide sequence ID" value="NZ_JAATVY010000007.1"/>
</dbReference>
<dbReference type="Proteomes" id="UP000722989">
    <property type="component" value="Unassembled WGS sequence"/>
</dbReference>
<dbReference type="InterPro" id="IPR051924">
    <property type="entry name" value="GST_Kappa/NadH"/>
</dbReference>
<dbReference type="EMBL" id="JAATVY010000007">
    <property type="protein sequence ID" value="NJC70662.1"/>
    <property type="molecule type" value="Genomic_DNA"/>
</dbReference>
<evidence type="ECO:0000313" key="3">
    <source>
        <dbReference type="EMBL" id="NJC70662.1"/>
    </source>
</evidence>
<dbReference type="InterPro" id="IPR001853">
    <property type="entry name" value="DSBA-like_thioredoxin_dom"/>
</dbReference>
<organism evidence="3 4">
    <name type="scientific">Planosporangium thailandense</name>
    <dbReference type="NCBI Taxonomy" id="765197"/>
    <lineage>
        <taxon>Bacteria</taxon>
        <taxon>Bacillati</taxon>
        <taxon>Actinomycetota</taxon>
        <taxon>Actinomycetes</taxon>
        <taxon>Micromonosporales</taxon>
        <taxon>Micromonosporaceae</taxon>
        <taxon>Planosporangium</taxon>
    </lineage>
</organism>
<keyword evidence="4" id="KW-1185">Reference proteome</keyword>
<comment type="similarity">
    <text evidence="1">Belongs to the GST superfamily. NadH family.</text>
</comment>
<protein>
    <recommendedName>
        <fullName evidence="1">2-hydroxychromene-2-carboxylate isomerase</fullName>
        <ecNumber evidence="1">5.99.1.4</ecNumber>
    </recommendedName>
</protein>
<dbReference type="InterPro" id="IPR036249">
    <property type="entry name" value="Thioredoxin-like_sf"/>
</dbReference>
<dbReference type="PANTHER" id="PTHR42943:SF2">
    <property type="entry name" value="GLUTATHIONE S-TRANSFERASE KAPPA 1"/>
    <property type="match status" value="1"/>
</dbReference>
<comment type="caution">
    <text evidence="3">The sequence shown here is derived from an EMBL/GenBank/DDBJ whole genome shotgun (WGS) entry which is preliminary data.</text>
</comment>
<gene>
    <name evidence="3" type="ORF">HC031_13200</name>
</gene>
<dbReference type="SUPFAM" id="SSF52833">
    <property type="entry name" value="Thioredoxin-like"/>
    <property type="match status" value="1"/>
</dbReference>
<comment type="catalytic activity">
    <reaction evidence="1">
        <text>2-hydroxychromene-2-carboxylate = (3E)-4-(2-hydroxyphenyl)-2-oxobut-3-enoate</text>
        <dbReference type="Rhea" id="RHEA:27401"/>
        <dbReference type="ChEBI" id="CHEBI:59350"/>
        <dbReference type="ChEBI" id="CHEBI:59353"/>
        <dbReference type="EC" id="5.99.1.4"/>
    </reaction>
</comment>
<reference evidence="3 4" key="1">
    <citation type="submission" date="2020-03" db="EMBL/GenBank/DDBJ databases">
        <title>WGS of the type strain of Planosporangium spp.</title>
        <authorList>
            <person name="Thawai C."/>
        </authorList>
    </citation>
    <scope>NUCLEOTIDE SEQUENCE [LARGE SCALE GENOMIC DNA]</scope>
    <source>
        <strain evidence="3 4">TBRC 5610</strain>
    </source>
</reference>
<evidence type="ECO:0000259" key="2">
    <source>
        <dbReference type="Pfam" id="PF01323"/>
    </source>
</evidence>
<feature type="domain" description="DSBA-like thioredoxin" evidence="2">
    <location>
        <begin position="7"/>
        <end position="200"/>
    </location>
</feature>
<evidence type="ECO:0000313" key="4">
    <source>
        <dbReference type="Proteomes" id="UP000722989"/>
    </source>
</evidence>
<accession>A0ABX0XZJ8</accession>
<dbReference type="PIRSF" id="PIRSF006386">
    <property type="entry name" value="HCCAis_GSTk"/>
    <property type="match status" value="1"/>
</dbReference>
<keyword evidence="1" id="KW-0413">Isomerase</keyword>
<evidence type="ECO:0000256" key="1">
    <source>
        <dbReference type="PIRNR" id="PIRNR006386"/>
    </source>
</evidence>
<name>A0ABX0XZJ8_9ACTN</name>